<keyword evidence="12" id="KW-1185">Reference proteome</keyword>
<dbReference type="GO" id="GO:0004867">
    <property type="term" value="F:serine-type endopeptidase inhibitor activity"/>
    <property type="evidence" value="ECO:0007669"/>
    <property type="project" value="UniProtKB-KW"/>
</dbReference>
<evidence type="ECO:0000259" key="9">
    <source>
        <dbReference type="PROSITE" id="PS50234"/>
    </source>
</evidence>
<dbReference type="GO" id="GO:0032991">
    <property type="term" value="C:protein-containing complex"/>
    <property type="evidence" value="ECO:0007669"/>
    <property type="project" value="UniProtKB-ARBA"/>
</dbReference>
<dbReference type="AlphaFoldDB" id="A0AAW0WR60"/>
<dbReference type="EMBL" id="JARKIK010000050">
    <property type="protein sequence ID" value="KAK8734492.1"/>
    <property type="molecule type" value="Genomic_DNA"/>
</dbReference>
<gene>
    <name evidence="11" type="ORF">OTU49_005842</name>
</gene>
<evidence type="ECO:0008006" key="13">
    <source>
        <dbReference type="Google" id="ProtNLM"/>
    </source>
</evidence>
<dbReference type="PANTHER" id="PTHR10338">
    <property type="entry name" value="INTER-ALPHA-TRYPSIN INHIBITOR HEAVY CHAIN FAMILY MEMBER"/>
    <property type="match status" value="1"/>
</dbReference>
<dbReference type="Pfam" id="PF00092">
    <property type="entry name" value="VWA"/>
    <property type="match status" value="1"/>
</dbReference>
<evidence type="ECO:0000256" key="2">
    <source>
        <dbReference type="ARBA" id="ARBA00010158"/>
    </source>
</evidence>
<dbReference type="PROSITE" id="PS50234">
    <property type="entry name" value="VWFA"/>
    <property type="match status" value="1"/>
</dbReference>
<dbReference type="Pfam" id="PF08487">
    <property type="entry name" value="VIT"/>
    <property type="match status" value="1"/>
</dbReference>
<dbReference type="PROSITE" id="PS51468">
    <property type="entry name" value="VIT"/>
    <property type="match status" value="1"/>
</dbReference>
<keyword evidence="5 8" id="KW-0732">Signal</keyword>
<comment type="subcellular location">
    <subcellularLocation>
        <location evidence="1">Secreted</location>
    </subcellularLocation>
</comment>
<feature type="signal peptide" evidence="8">
    <location>
        <begin position="1"/>
        <end position="22"/>
    </location>
</feature>
<protein>
    <recommendedName>
        <fullName evidence="13">Inter-alpha-trypsin inhibitor heavy chain H3-like</fullName>
    </recommendedName>
</protein>
<evidence type="ECO:0000313" key="11">
    <source>
        <dbReference type="EMBL" id="KAK8734492.1"/>
    </source>
</evidence>
<dbReference type="SMART" id="SM00327">
    <property type="entry name" value="VWA"/>
    <property type="match status" value="1"/>
</dbReference>
<reference evidence="11 12" key="1">
    <citation type="journal article" date="2024" name="BMC Genomics">
        <title>Genome assembly of redclaw crayfish (Cherax quadricarinatus) provides insights into its immune adaptation and hypoxia tolerance.</title>
        <authorList>
            <person name="Liu Z."/>
            <person name="Zheng J."/>
            <person name="Li H."/>
            <person name="Fang K."/>
            <person name="Wang S."/>
            <person name="He J."/>
            <person name="Zhou D."/>
            <person name="Weng S."/>
            <person name="Chi M."/>
            <person name="Gu Z."/>
            <person name="He J."/>
            <person name="Li F."/>
            <person name="Wang M."/>
        </authorList>
    </citation>
    <scope>NUCLEOTIDE SEQUENCE [LARGE SCALE GENOMIC DNA]</scope>
    <source>
        <strain evidence="11">ZL_2023a</strain>
    </source>
</reference>
<dbReference type="PANTHER" id="PTHR10338:SF108">
    <property type="entry name" value="INTER-ALPHA-TRYPSIN INHIBITOR HEAVY CHAIN H4-LIKE PROTEIN"/>
    <property type="match status" value="1"/>
</dbReference>
<comment type="similarity">
    <text evidence="2">Belongs to the ITIH family.</text>
</comment>
<dbReference type="Pfam" id="PF06668">
    <property type="entry name" value="ITI_HC_C"/>
    <property type="match status" value="1"/>
</dbReference>
<feature type="domain" description="VWFA" evidence="9">
    <location>
        <begin position="270"/>
        <end position="445"/>
    </location>
</feature>
<keyword evidence="6" id="KW-0722">Serine protease inhibitor</keyword>
<evidence type="ECO:0000256" key="1">
    <source>
        <dbReference type="ARBA" id="ARBA00004613"/>
    </source>
</evidence>
<comment type="caution">
    <text evidence="11">The sequence shown here is derived from an EMBL/GenBank/DDBJ whole genome shotgun (WGS) entry which is preliminary data.</text>
</comment>
<feature type="domain" description="VIT" evidence="10">
    <location>
        <begin position="15"/>
        <end position="144"/>
    </location>
</feature>
<dbReference type="InterPro" id="IPR013694">
    <property type="entry name" value="VIT"/>
</dbReference>
<evidence type="ECO:0000256" key="7">
    <source>
        <dbReference type="ARBA" id="ARBA00023180"/>
    </source>
</evidence>
<dbReference type="InterPro" id="IPR010600">
    <property type="entry name" value="ITI_HC_C"/>
</dbReference>
<name>A0AAW0WR60_CHEQU</name>
<sequence>MRLVVSCVQVWLLLHLLLLSLGQIVGSVGEITSLKINANIEHRYAVTQVTTAMKNTNGRSAKLQFQTAMPNAALVSSLIMEIAGTNYTGIIRKKSASRRIYEMAQMKGKTTGVVEQVDDAVQKFVASINVAAHETVTFYMTYEELVKRVDGSYLYSTYIHPGYRIPMVNIDVHIMEREEIIDYKILEMPGQEISSHNPGTKVHGGPMSLGELYLHYHHDDPHDGTGRGVQGVFTVSYDITHYPDGGEVQRVGNYFTHYFSPEGLPKIQTHTVFLLDVSYSMHSGRLDALQTAMASILKGLDVEDTFELLAFSSDVVNVGSFSGEHQQVKKGVRKVKRLVSMGYSNLNAAVLQAIRTANSYNNPQAIKQIVVFTDGQATSGVTDPETIRKNVKEANSHKHPIFSFIFGNNDMKLLERISRDSSGFARYTHHGSTLASQIKAFYKEISKPLLKGVDITYSGTSVDLTTVVRPGISNYYSGQEFVLAGLLIPGALEVHPIVNGMGKDGPYQFPVTRVDARHPFHTSLTNNFTARLWAYLIVKDLLAIADASENVNHTQELHAQAFRIALRFGFVTQLTSLVVVYPDDEYIVVSPQDQLHRERNRHPNNYYESSISGYRRTGRSNIRGNRPQEQVDLDPHFIVYAQGLELPLCFDYHGHNGAIMNLIRDPVSGIIVNGQVTSSAEWPRLTYFTSLFFRLGKVNITITPDRMEVDCLGEDGTRQVKSITKSLWPFYKKNGRRYKHGPDKKLRTLHSKTRQPMSLAGQKRGLGINHIPQSSNVHHTYIRTNNKITNRPDNYFSYNKINNQNNVYGRDFSNRLKRLDDEDSKFCQQNSTWEEGVGRIYGDVMIVLNKKQNLHVTMGDGLAHFAVVRSKNRSGQQFLGFYIKDQQILSAQTHGIIGQFTTKSVRLISPTTLAVNRNNNTENTVKVEVNRRTRKNKHRLSLVSGVLYKRRSLLEETHVECIHIPGKGRGLLDGQPKDYLLNCLHC</sequence>
<accession>A0AAW0WR60</accession>
<evidence type="ECO:0000313" key="12">
    <source>
        <dbReference type="Proteomes" id="UP001445076"/>
    </source>
</evidence>
<evidence type="ECO:0000256" key="8">
    <source>
        <dbReference type="SAM" id="SignalP"/>
    </source>
</evidence>
<keyword evidence="3" id="KW-0964">Secreted</keyword>
<organism evidence="11 12">
    <name type="scientific">Cherax quadricarinatus</name>
    <name type="common">Australian red claw crayfish</name>
    <dbReference type="NCBI Taxonomy" id="27406"/>
    <lineage>
        <taxon>Eukaryota</taxon>
        <taxon>Metazoa</taxon>
        <taxon>Ecdysozoa</taxon>
        <taxon>Arthropoda</taxon>
        <taxon>Crustacea</taxon>
        <taxon>Multicrustacea</taxon>
        <taxon>Malacostraca</taxon>
        <taxon>Eumalacostraca</taxon>
        <taxon>Eucarida</taxon>
        <taxon>Decapoda</taxon>
        <taxon>Pleocyemata</taxon>
        <taxon>Astacidea</taxon>
        <taxon>Parastacoidea</taxon>
        <taxon>Parastacidae</taxon>
        <taxon>Cherax</taxon>
    </lineage>
</organism>
<keyword evidence="4" id="KW-0646">Protease inhibitor</keyword>
<proteinExistence type="inferred from homology"/>
<dbReference type="InterPro" id="IPR050934">
    <property type="entry name" value="ITIH"/>
</dbReference>
<evidence type="ECO:0000256" key="3">
    <source>
        <dbReference type="ARBA" id="ARBA00022525"/>
    </source>
</evidence>
<dbReference type="Proteomes" id="UP001445076">
    <property type="component" value="Unassembled WGS sequence"/>
</dbReference>
<dbReference type="GO" id="GO:0030212">
    <property type="term" value="P:hyaluronan metabolic process"/>
    <property type="evidence" value="ECO:0007669"/>
    <property type="project" value="InterPro"/>
</dbReference>
<evidence type="ECO:0000256" key="5">
    <source>
        <dbReference type="ARBA" id="ARBA00022729"/>
    </source>
</evidence>
<dbReference type="GO" id="GO:0005576">
    <property type="term" value="C:extracellular region"/>
    <property type="evidence" value="ECO:0007669"/>
    <property type="project" value="UniProtKB-SubCell"/>
</dbReference>
<evidence type="ECO:0000256" key="4">
    <source>
        <dbReference type="ARBA" id="ARBA00022690"/>
    </source>
</evidence>
<keyword evidence="7" id="KW-0325">Glycoprotein</keyword>
<dbReference type="InterPro" id="IPR002035">
    <property type="entry name" value="VWF_A"/>
</dbReference>
<evidence type="ECO:0000256" key="6">
    <source>
        <dbReference type="ARBA" id="ARBA00022900"/>
    </source>
</evidence>
<dbReference type="InterPro" id="IPR036465">
    <property type="entry name" value="vWFA_dom_sf"/>
</dbReference>
<evidence type="ECO:0000259" key="10">
    <source>
        <dbReference type="PROSITE" id="PS51468"/>
    </source>
</evidence>
<dbReference type="SUPFAM" id="SSF53300">
    <property type="entry name" value="vWA-like"/>
    <property type="match status" value="1"/>
</dbReference>
<feature type="chain" id="PRO_5043373678" description="Inter-alpha-trypsin inhibitor heavy chain H3-like" evidence="8">
    <location>
        <begin position="23"/>
        <end position="986"/>
    </location>
</feature>
<dbReference type="Gene3D" id="3.40.50.410">
    <property type="entry name" value="von Willebrand factor, type A domain"/>
    <property type="match status" value="1"/>
</dbReference>
<dbReference type="SMART" id="SM00609">
    <property type="entry name" value="VIT"/>
    <property type="match status" value="1"/>
</dbReference>